<dbReference type="InterPro" id="IPR020845">
    <property type="entry name" value="AMP-binding_CS"/>
</dbReference>
<dbReference type="SUPFAM" id="SSF56801">
    <property type="entry name" value="Acetyl-CoA synthetase-like"/>
    <property type="match status" value="1"/>
</dbReference>
<dbReference type="Gene3D" id="3.30.300.30">
    <property type="match status" value="1"/>
</dbReference>
<evidence type="ECO:0000256" key="1">
    <source>
        <dbReference type="ARBA" id="ARBA00006432"/>
    </source>
</evidence>
<dbReference type="PANTHER" id="PTHR43201:SF8">
    <property type="entry name" value="ACYL-COA SYNTHETASE FAMILY MEMBER 3"/>
    <property type="match status" value="1"/>
</dbReference>
<dbReference type="Pfam" id="PF00501">
    <property type="entry name" value="AMP-binding"/>
    <property type="match status" value="1"/>
</dbReference>
<dbReference type="AlphaFoldDB" id="A0AAD2FIC2"/>
<dbReference type="Proteomes" id="UP001295423">
    <property type="component" value="Unassembled WGS sequence"/>
</dbReference>
<dbReference type="PROSITE" id="PS00455">
    <property type="entry name" value="AMP_BINDING"/>
    <property type="match status" value="1"/>
</dbReference>
<dbReference type="Pfam" id="PF13193">
    <property type="entry name" value="AMP-binding_C"/>
    <property type="match status" value="1"/>
</dbReference>
<sequence>MLWPRTIRSTLLTKPKQCSRAYSWNFPKPPLPPSDEDVSQNGLPLFQKVIDHGNRPFVTEWPSRNLPGPLSYSDVAHKAATVANYIDIRNNFSSNASSPFVAHSTLPGSDYIACQWGCFGAAKASVPLSISQKIPELEHVLQDSDPAFIIVSELAPNCSSVLQAAINLRMVDRVVYVDDIISSAAAFTKPKDLLEDRGARMDTPALLLYTSGTTGKPKGVLHTQSNLYHQITDLVAAWEWKPSDAALHVLPLHHVHGVVNILSCAAYAGAQVQFQPFDANQLWHQWADTNSGATLPTTFMAVPTIYAKLLEAAKDLPPSIVQKAVDQTLYPMRLQVSGSAALPVSILEQWQNLTGHTLLERYGMTEFAMALSNPYQEDTISDANTPQQRHPGHVGLPLPSVGVRLVDQDDGSILDPIDGTPGALQVKGPTVFQEYWNRPDATAEAFSEDGYFDTGDVAEYNASIDSYRILGRASVDILKIGGHKLSALEVERVLLENEEVLEAVVIGVPDDVWGQKVGMIGRQSSSSDLSLEDIQDWCASRLEKHKTPTSLIWLDAIPKNAMGKVNKKELVDLFEGK</sequence>
<dbReference type="EMBL" id="CAKOGP040000324">
    <property type="protein sequence ID" value="CAJ1934043.1"/>
    <property type="molecule type" value="Genomic_DNA"/>
</dbReference>
<dbReference type="InterPro" id="IPR042099">
    <property type="entry name" value="ANL_N_sf"/>
</dbReference>
<dbReference type="InterPro" id="IPR025110">
    <property type="entry name" value="AMP-bd_C"/>
</dbReference>
<dbReference type="CDD" id="cd05941">
    <property type="entry name" value="MCS"/>
    <property type="match status" value="1"/>
</dbReference>
<dbReference type="InterPro" id="IPR000873">
    <property type="entry name" value="AMP-dep_synth/lig_dom"/>
</dbReference>
<gene>
    <name evidence="4" type="ORF">CYCCA115_LOCUS3571</name>
</gene>
<comment type="similarity">
    <text evidence="1">Belongs to the ATP-dependent AMP-binding enzyme family.</text>
</comment>
<evidence type="ECO:0000259" key="2">
    <source>
        <dbReference type="Pfam" id="PF00501"/>
    </source>
</evidence>
<accession>A0AAD2FIC2</accession>
<dbReference type="PANTHER" id="PTHR43201">
    <property type="entry name" value="ACYL-COA SYNTHETASE"/>
    <property type="match status" value="1"/>
</dbReference>
<dbReference type="GO" id="GO:0006631">
    <property type="term" value="P:fatty acid metabolic process"/>
    <property type="evidence" value="ECO:0007669"/>
    <property type="project" value="TreeGrafter"/>
</dbReference>
<dbReference type="Gene3D" id="3.40.50.12780">
    <property type="entry name" value="N-terminal domain of ligase-like"/>
    <property type="match status" value="1"/>
</dbReference>
<reference evidence="4" key="1">
    <citation type="submission" date="2023-08" db="EMBL/GenBank/DDBJ databases">
        <authorList>
            <person name="Audoor S."/>
            <person name="Bilcke G."/>
        </authorList>
    </citation>
    <scope>NUCLEOTIDE SEQUENCE</scope>
</reference>
<proteinExistence type="inferred from homology"/>
<dbReference type="GO" id="GO:0031956">
    <property type="term" value="F:medium-chain fatty acid-CoA ligase activity"/>
    <property type="evidence" value="ECO:0007669"/>
    <property type="project" value="TreeGrafter"/>
</dbReference>
<feature type="domain" description="AMP-dependent synthetase/ligase" evidence="2">
    <location>
        <begin position="68"/>
        <end position="436"/>
    </location>
</feature>
<name>A0AAD2FIC2_9STRA</name>
<evidence type="ECO:0000313" key="4">
    <source>
        <dbReference type="EMBL" id="CAJ1934043.1"/>
    </source>
</evidence>
<organism evidence="4 5">
    <name type="scientific">Cylindrotheca closterium</name>
    <dbReference type="NCBI Taxonomy" id="2856"/>
    <lineage>
        <taxon>Eukaryota</taxon>
        <taxon>Sar</taxon>
        <taxon>Stramenopiles</taxon>
        <taxon>Ochrophyta</taxon>
        <taxon>Bacillariophyta</taxon>
        <taxon>Bacillariophyceae</taxon>
        <taxon>Bacillariophycidae</taxon>
        <taxon>Bacillariales</taxon>
        <taxon>Bacillariaceae</taxon>
        <taxon>Cylindrotheca</taxon>
    </lineage>
</organism>
<evidence type="ECO:0000259" key="3">
    <source>
        <dbReference type="Pfam" id="PF13193"/>
    </source>
</evidence>
<protein>
    <submittedName>
        <fullName evidence="4">Uncharacterized protein</fullName>
    </submittedName>
</protein>
<evidence type="ECO:0000313" key="5">
    <source>
        <dbReference type="Proteomes" id="UP001295423"/>
    </source>
</evidence>
<dbReference type="InterPro" id="IPR045851">
    <property type="entry name" value="AMP-bd_C_sf"/>
</dbReference>
<feature type="domain" description="AMP-binding enzyme C-terminal" evidence="3">
    <location>
        <begin position="489"/>
        <end position="564"/>
    </location>
</feature>
<keyword evidence="5" id="KW-1185">Reference proteome</keyword>
<comment type="caution">
    <text evidence="4">The sequence shown here is derived from an EMBL/GenBank/DDBJ whole genome shotgun (WGS) entry which is preliminary data.</text>
</comment>